<sequence length="150" mass="17492">MDETASSVNLVVKQNHNIIVYLDFSKYLEYFQPFIECVNHLVMKKALIHYKDIPLSSLILAYSTTIYNKSKDMMSFKIQGNMTSISKAHVWKLLVLHVGKAYSKPDHVSSANMLKVLHRLGCSPILFQLYRFMKSCFPLVWNVMFMIFFK</sequence>
<protein>
    <submittedName>
        <fullName evidence="1">Uncharacterized protein</fullName>
    </submittedName>
</protein>
<proteinExistence type="predicted"/>
<organism evidence="1 2">
    <name type="scientific">Lactuca saligna</name>
    <name type="common">Willowleaf lettuce</name>
    <dbReference type="NCBI Taxonomy" id="75948"/>
    <lineage>
        <taxon>Eukaryota</taxon>
        <taxon>Viridiplantae</taxon>
        <taxon>Streptophyta</taxon>
        <taxon>Embryophyta</taxon>
        <taxon>Tracheophyta</taxon>
        <taxon>Spermatophyta</taxon>
        <taxon>Magnoliopsida</taxon>
        <taxon>eudicotyledons</taxon>
        <taxon>Gunneridae</taxon>
        <taxon>Pentapetalae</taxon>
        <taxon>asterids</taxon>
        <taxon>campanulids</taxon>
        <taxon>Asterales</taxon>
        <taxon>Asteraceae</taxon>
        <taxon>Cichorioideae</taxon>
        <taxon>Cichorieae</taxon>
        <taxon>Lactucinae</taxon>
        <taxon>Lactuca</taxon>
    </lineage>
</organism>
<evidence type="ECO:0000313" key="2">
    <source>
        <dbReference type="Proteomes" id="UP001177003"/>
    </source>
</evidence>
<reference evidence="1" key="1">
    <citation type="submission" date="2023-04" db="EMBL/GenBank/DDBJ databases">
        <authorList>
            <person name="Vijverberg K."/>
            <person name="Xiong W."/>
            <person name="Schranz E."/>
        </authorList>
    </citation>
    <scope>NUCLEOTIDE SEQUENCE</scope>
</reference>
<dbReference type="EMBL" id="OX465086">
    <property type="protein sequence ID" value="CAI9261836.1"/>
    <property type="molecule type" value="Genomic_DNA"/>
</dbReference>
<dbReference type="AlphaFoldDB" id="A0AA35UNF3"/>
<gene>
    <name evidence="1" type="ORF">LSALG_LOCUS2611</name>
</gene>
<evidence type="ECO:0000313" key="1">
    <source>
        <dbReference type="EMBL" id="CAI9261836.1"/>
    </source>
</evidence>
<dbReference type="Proteomes" id="UP001177003">
    <property type="component" value="Chromosome 0"/>
</dbReference>
<accession>A0AA35UNF3</accession>
<name>A0AA35UNF3_LACSI</name>
<keyword evidence="2" id="KW-1185">Reference proteome</keyword>